<evidence type="ECO:0008006" key="4">
    <source>
        <dbReference type="Google" id="ProtNLM"/>
    </source>
</evidence>
<organism evidence="2 3">
    <name type="scientific">Humibacillus xanthopallidus</name>
    <dbReference type="NCBI Taxonomy" id="412689"/>
    <lineage>
        <taxon>Bacteria</taxon>
        <taxon>Bacillati</taxon>
        <taxon>Actinomycetota</taxon>
        <taxon>Actinomycetes</taxon>
        <taxon>Micrococcales</taxon>
        <taxon>Intrasporangiaceae</taxon>
        <taxon>Humibacillus</taxon>
    </lineage>
</organism>
<dbReference type="OrthoDB" id="4868793at2"/>
<dbReference type="Proteomes" id="UP000316747">
    <property type="component" value="Unassembled WGS sequence"/>
</dbReference>
<sequence length="122" mass="12901">MAFGEQLKHKADEVHLQEKAKDFGDAVADVIKEAVTLVAGLAQDNRPKVDEALDKAEAKLVQTNGGKHAETVTKVRASVDKGIDKLVEHNTGPKAPPTPPSSAVPDDRHSAFDEDTPAGSPS</sequence>
<accession>A0A543HFS0</accession>
<dbReference type="AlphaFoldDB" id="A0A543HFS0"/>
<feature type="region of interest" description="Disordered" evidence="1">
    <location>
        <begin position="82"/>
        <end position="122"/>
    </location>
</feature>
<dbReference type="EMBL" id="VFPM01000004">
    <property type="protein sequence ID" value="TQM57169.1"/>
    <property type="molecule type" value="Genomic_DNA"/>
</dbReference>
<dbReference type="RefSeq" id="WP_141846396.1">
    <property type="nucleotide sequence ID" value="NZ_VFPM01000004.1"/>
</dbReference>
<keyword evidence="3" id="KW-1185">Reference proteome</keyword>
<comment type="caution">
    <text evidence="2">The sequence shown here is derived from an EMBL/GenBank/DDBJ whole genome shotgun (WGS) entry which is preliminary data.</text>
</comment>
<evidence type="ECO:0000313" key="2">
    <source>
        <dbReference type="EMBL" id="TQM57169.1"/>
    </source>
</evidence>
<name>A0A543HFS0_9MICO</name>
<proteinExistence type="predicted"/>
<reference evidence="2 3" key="1">
    <citation type="submission" date="2019-06" db="EMBL/GenBank/DDBJ databases">
        <title>Genome sequencing of plant associated microbes to promote plant fitness in Sorghum bicolor and Oryza sativa.</title>
        <authorList>
            <person name="Coleman-Derr D."/>
        </authorList>
    </citation>
    <scope>NUCLEOTIDE SEQUENCE [LARGE SCALE GENOMIC DNA]</scope>
    <source>
        <strain evidence="2 3">KV-663</strain>
    </source>
</reference>
<gene>
    <name evidence="2" type="ORF">FBY41_3990</name>
</gene>
<evidence type="ECO:0000256" key="1">
    <source>
        <dbReference type="SAM" id="MobiDB-lite"/>
    </source>
</evidence>
<protein>
    <recommendedName>
        <fullName evidence="4">Antitoxin protein of toxin-antitoxin system</fullName>
    </recommendedName>
</protein>
<evidence type="ECO:0000313" key="3">
    <source>
        <dbReference type="Proteomes" id="UP000316747"/>
    </source>
</evidence>